<evidence type="ECO:0000256" key="1">
    <source>
        <dbReference type="ARBA" id="ARBA00023015"/>
    </source>
</evidence>
<reference evidence="4 5" key="1">
    <citation type="submission" date="2020-08" db="EMBL/GenBank/DDBJ databases">
        <title>Genomic Encyclopedia of Type Strains, Phase IV (KMG-IV): sequencing the most valuable type-strain genomes for metagenomic binning, comparative biology and taxonomic classification.</title>
        <authorList>
            <person name="Goeker M."/>
        </authorList>
    </citation>
    <scope>NUCLEOTIDE SEQUENCE [LARGE SCALE GENOMIC DNA]</scope>
    <source>
        <strain evidence="4 5">YC6886</strain>
    </source>
</reference>
<evidence type="ECO:0000256" key="2">
    <source>
        <dbReference type="ARBA" id="ARBA00023163"/>
    </source>
</evidence>
<dbReference type="InterPro" id="IPR009057">
    <property type="entry name" value="Homeodomain-like_sf"/>
</dbReference>
<dbReference type="GO" id="GO:0003700">
    <property type="term" value="F:DNA-binding transcription factor activity"/>
    <property type="evidence" value="ECO:0007669"/>
    <property type="project" value="InterPro"/>
</dbReference>
<evidence type="ECO:0000313" key="4">
    <source>
        <dbReference type="EMBL" id="MBB5352273.1"/>
    </source>
</evidence>
<evidence type="ECO:0000259" key="3">
    <source>
        <dbReference type="PROSITE" id="PS01124"/>
    </source>
</evidence>
<dbReference type="EMBL" id="JACHFD010000011">
    <property type="protein sequence ID" value="MBB5352273.1"/>
    <property type="molecule type" value="Genomic_DNA"/>
</dbReference>
<dbReference type="GO" id="GO:0043565">
    <property type="term" value="F:sequence-specific DNA binding"/>
    <property type="evidence" value="ECO:0007669"/>
    <property type="project" value="InterPro"/>
</dbReference>
<feature type="domain" description="HTH araC/xylS-type" evidence="3">
    <location>
        <begin position="208"/>
        <end position="312"/>
    </location>
</feature>
<sequence>MIPSGRESSIVRPQSFSLECDNLPEYSYRLRGPWELVHEQLSPGDAGARANGIIWGKNAIYHEFVESDIRFLGQLHPGSLVLAIPDDASRLGSYWGKPCPSSSLVYFDSHREIDISLKNLSGSMVVLNEEEFMIALDQAGGLESLKLKGHHYLQLLPQRLSHLRNLWAGMAETSLAPSDFSISQYVAESLAQCAPISSGRTIRSRKRTSTIKELVDLWERGEMPLSLRESSLQLGINQRTLSNWFKMETGLPPHQYLLRRRLNLAYSQLLQATPLETSVADIAFSIGFTELGRFAGRFRQLFGCLPSQVLRQIPPPGSHWVQLGNAA</sequence>
<keyword evidence="5" id="KW-1185">Reference proteome</keyword>
<dbReference type="PANTHER" id="PTHR47893:SF1">
    <property type="entry name" value="REGULATORY PROTEIN PCHR"/>
    <property type="match status" value="1"/>
</dbReference>
<dbReference type="RefSeq" id="WP_184019164.1">
    <property type="nucleotide sequence ID" value="NZ_JACHFD010000011.1"/>
</dbReference>
<keyword evidence="2" id="KW-0804">Transcription</keyword>
<dbReference type="SUPFAM" id="SSF46689">
    <property type="entry name" value="Homeodomain-like"/>
    <property type="match status" value="1"/>
</dbReference>
<gene>
    <name evidence="4" type="ORF">HNR46_002516</name>
</gene>
<dbReference type="SMART" id="SM00342">
    <property type="entry name" value="HTH_ARAC"/>
    <property type="match status" value="1"/>
</dbReference>
<dbReference type="PANTHER" id="PTHR47893">
    <property type="entry name" value="REGULATORY PROTEIN PCHR"/>
    <property type="match status" value="1"/>
</dbReference>
<dbReference type="Gene3D" id="1.10.10.60">
    <property type="entry name" value="Homeodomain-like"/>
    <property type="match status" value="1"/>
</dbReference>
<dbReference type="Proteomes" id="UP000557717">
    <property type="component" value="Unassembled WGS sequence"/>
</dbReference>
<protein>
    <submittedName>
        <fullName evidence="4">AraC-like DNA-binding protein</fullName>
    </submittedName>
</protein>
<dbReference type="PROSITE" id="PS01124">
    <property type="entry name" value="HTH_ARAC_FAMILY_2"/>
    <property type="match status" value="1"/>
</dbReference>
<organism evidence="4 5">
    <name type="scientific">Haloferula luteola</name>
    <dbReference type="NCBI Taxonomy" id="595692"/>
    <lineage>
        <taxon>Bacteria</taxon>
        <taxon>Pseudomonadati</taxon>
        <taxon>Verrucomicrobiota</taxon>
        <taxon>Verrucomicrobiia</taxon>
        <taxon>Verrucomicrobiales</taxon>
        <taxon>Verrucomicrobiaceae</taxon>
        <taxon>Haloferula</taxon>
    </lineage>
</organism>
<comment type="caution">
    <text evidence="4">The sequence shown here is derived from an EMBL/GenBank/DDBJ whole genome shotgun (WGS) entry which is preliminary data.</text>
</comment>
<proteinExistence type="predicted"/>
<dbReference type="InterPro" id="IPR018060">
    <property type="entry name" value="HTH_AraC"/>
</dbReference>
<dbReference type="Pfam" id="PF12833">
    <property type="entry name" value="HTH_18"/>
    <property type="match status" value="1"/>
</dbReference>
<keyword evidence="1" id="KW-0805">Transcription regulation</keyword>
<dbReference type="AlphaFoldDB" id="A0A840V417"/>
<dbReference type="InterPro" id="IPR053142">
    <property type="entry name" value="PchR_regulatory_protein"/>
</dbReference>
<keyword evidence="4" id="KW-0238">DNA-binding</keyword>
<evidence type="ECO:0000313" key="5">
    <source>
        <dbReference type="Proteomes" id="UP000557717"/>
    </source>
</evidence>
<accession>A0A840V417</accession>
<name>A0A840V417_9BACT</name>